<accession>A0A645G7V2</accession>
<sequence length="87" mass="10682">MHGILRVQIQFLRNLLMRFGIFQLRENSQLNRRKQNFGVHRGIDRIEQFLHFRIHLEIRIHKIPPSFHFGKPLQEKALPYCYKKKFL</sequence>
<protein>
    <submittedName>
        <fullName evidence="1">Uncharacterized protein</fullName>
    </submittedName>
</protein>
<gene>
    <name evidence="1" type="ORF">SDC9_169251</name>
</gene>
<dbReference type="EMBL" id="VSSQ01069948">
    <property type="protein sequence ID" value="MPN21869.1"/>
    <property type="molecule type" value="Genomic_DNA"/>
</dbReference>
<name>A0A645G7V2_9ZZZZ</name>
<dbReference type="AlphaFoldDB" id="A0A645G7V2"/>
<organism evidence="1">
    <name type="scientific">bioreactor metagenome</name>
    <dbReference type="NCBI Taxonomy" id="1076179"/>
    <lineage>
        <taxon>unclassified sequences</taxon>
        <taxon>metagenomes</taxon>
        <taxon>ecological metagenomes</taxon>
    </lineage>
</organism>
<comment type="caution">
    <text evidence="1">The sequence shown here is derived from an EMBL/GenBank/DDBJ whole genome shotgun (WGS) entry which is preliminary data.</text>
</comment>
<proteinExistence type="predicted"/>
<evidence type="ECO:0000313" key="1">
    <source>
        <dbReference type="EMBL" id="MPN21869.1"/>
    </source>
</evidence>
<reference evidence="1" key="1">
    <citation type="submission" date="2019-08" db="EMBL/GenBank/DDBJ databases">
        <authorList>
            <person name="Kucharzyk K."/>
            <person name="Murdoch R.W."/>
            <person name="Higgins S."/>
            <person name="Loffler F."/>
        </authorList>
    </citation>
    <scope>NUCLEOTIDE SEQUENCE</scope>
</reference>